<dbReference type="EMBL" id="LNXV01000029">
    <property type="protein sequence ID" value="KTC81423.1"/>
    <property type="molecule type" value="Genomic_DNA"/>
</dbReference>
<reference evidence="8 9" key="1">
    <citation type="submission" date="2015-11" db="EMBL/GenBank/DDBJ databases">
        <title>Genomic analysis of 38 Legionella species identifies large and diverse effector repertoires.</title>
        <authorList>
            <person name="Burstein D."/>
            <person name="Amaro F."/>
            <person name="Zusman T."/>
            <person name="Lifshitz Z."/>
            <person name="Cohen O."/>
            <person name="Gilbert J.A."/>
            <person name="Pupko T."/>
            <person name="Shuman H.A."/>
            <person name="Segal G."/>
        </authorList>
    </citation>
    <scope>NUCLEOTIDE SEQUENCE [LARGE SCALE GENOMIC DNA]</scope>
    <source>
        <strain evidence="8 9">ATCC 43878</strain>
    </source>
</reference>
<dbReference type="STRING" id="29422.Lbru_1943"/>
<evidence type="ECO:0000259" key="7">
    <source>
        <dbReference type="Pfam" id="PF02706"/>
    </source>
</evidence>
<name>A0A0W0SD25_9GAMM</name>
<evidence type="ECO:0000313" key="8">
    <source>
        <dbReference type="EMBL" id="KTC81423.1"/>
    </source>
</evidence>
<evidence type="ECO:0000313" key="9">
    <source>
        <dbReference type="Proteomes" id="UP000054742"/>
    </source>
</evidence>
<dbReference type="InterPro" id="IPR003856">
    <property type="entry name" value="LPS_length_determ_N"/>
</dbReference>
<comment type="subcellular location">
    <subcellularLocation>
        <location evidence="1">Cell membrane</location>
        <topology evidence="1">Multi-pass membrane protein</topology>
    </subcellularLocation>
</comment>
<keyword evidence="4 6" id="KW-1133">Transmembrane helix</keyword>
<keyword evidence="5 6" id="KW-0472">Membrane</keyword>
<dbReference type="OrthoDB" id="5654334at2"/>
<dbReference type="Gene3D" id="3.30.1890.10">
    <property type="entry name" value="FepE-like"/>
    <property type="match status" value="1"/>
</dbReference>
<comment type="caution">
    <text evidence="8">The sequence shown here is derived from an EMBL/GenBank/DDBJ whole genome shotgun (WGS) entry which is preliminary data.</text>
</comment>
<keyword evidence="9" id="KW-1185">Reference proteome</keyword>
<organism evidence="8 9">
    <name type="scientific">Legionella brunensis</name>
    <dbReference type="NCBI Taxonomy" id="29422"/>
    <lineage>
        <taxon>Bacteria</taxon>
        <taxon>Pseudomonadati</taxon>
        <taxon>Pseudomonadota</taxon>
        <taxon>Gammaproteobacteria</taxon>
        <taxon>Legionellales</taxon>
        <taxon>Legionellaceae</taxon>
        <taxon>Legionella</taxon>
    </lineage>
</organism>
<dbReference type="SUPFAM" id="SSF160355">
    <property type="entry name" value="Bacterial polysaccharide co-polymerase-like"/>
    <property type="match status" value="1"/>
</dbReference>
<accession>A0A0W0SD25</accession>
<dbReference type="AlphaFoldDB" id="A0A0W0SD25"/>
<sequence length="328" mass="37334">MKNQPNIASNHTEIDLIELVRLLWSKKIFIGNITLLITLFASIFISILKPFYQAKFTFIPPTNNDIAELNLGRERLLNLKPITPADCFNIFRGVLLSDSAKQAFIKKQREVNPTKAPVSITTMLESAGRYSLTITAHSRADAEQNTLLFYNMILEQAREKIKSSLEHEINVVNRHYQQRVTLALKSAQTMREDQLVRLKEALVLAQKLKIEEPSPLSGLDASIPNPSYSRGVKRLTAEIKSLEERKSDVPYFPKLRDLEQQHNDIMVFKPDFKDIKLALIDHNISISGPINRHKYVLLVFSILGGFVLGCSIVILRNFKSLLSVQNRN</sequence>
<keyword evidence="3 6" id="KW-0812">Transmembrane</keyword>
<dbReference type="RefSeq" id="WP_058441941.1">
    <property type="nucleotide sequence ID" value="NZ_CAAAHU010000002.1"/>
</dbReference>
<gene>
    <name evidence="8" type="ORF">Lbru_1943</name>
</gene>
<evidence type="ECO:0000256" key="5">
    <source>
        <dbReference type="ARBA" id="ARBA00023136"/>
    </source>
</evidence>
<keyword evidence="2" id="KW-1003">Cell membrane</keyword>
<evidence type="ECO:0000256" key="4">
    <source>
        <dbReference type="ARBA" id="ARBA00022989"/>
    </source>
</evidence>
<evidence type="ECO:0000256" key="3">
    <source>
        <dbReference type="ARBA" id="ARBA00022692"/>
    </source>
</evidence>
<feature type="transmembrane region" description="Helical" evidence="6">
    <location>
        <begin position="28"/>
        <end position="48"/>
    </location>
</feature>
<evidence type="ECO:0000256" key="2">
    <source>
        <dbReference type="ARBA" id="ARBA00022475"/>
    </source>
</evidence>
<feature type="domain" description="Polysaccharide chain length determinant N-terminal" evidence="7">
    <location>
        <begin position="13"/>
        <end position="107"/>
    </location>
</feature>
<proteinExistence type="predicted"/>
<dbReference type="GO" id="GO:0005886">
    <property type="term" value="C:plasma membrane"/>
    <property type="evidence" value="ECO:0007669"/>
    <property type="project" value="UniProtKB-SubCell"/>
</dbReference>
<dbReference type="PATRIC" id="fig|29422.6.peg.2073"/>
<feature type="transmembrane region" description="Helical" evidence="6">
    <location>
        <begin position="295"/>
        <end position="315"/>
    </location>
</feature>
<evidence type="ECO:0000256" key="6">
    <source>
        <dbReference type="SAM" id="Phobius"/>
    </source>
</evidence>
<evidence type="ECO:0000256" key="1">
    <source>
        <dbReference type="ARBA" id="ARBA00004651"/>
    </source>
</evidence>
<dbReference type="Pfam" id="PF02706">
    <property type="entry name" value="Wzz"/>
    <property type="match status" value="1"/>
</dbReference>
<dbReference type="Proteomes" id="UP000054742">
    <property type="component" value="Unassembled WGS sequence"/>
</dbReference>
<protein>
    <submittedName>
        <fullName evidence="8">Chain length determinant protein</fullName>
    </submittedName>
</protein>